<keyword evidence="1" id="KW-1133">Transmembrane helix</keyword>
<organism evidence="2 3">
    <name type="scientific">Massilia terrae</name>
    <dbReference type="NCBI Taxonomy" id="1811224"/>
    <lineage>
        <taxon>Bacteria</taxon>
        <taxon>Pseudomonadati</taxon>
        <taxon>Pseudomonadota</taxon>
        <taxon>Betaproteobacteria</taxon>
        <taxon>Burkholderiales</taxon>
        <taxon>Oxalobacteraceae</taxon>
        <taxon>Telluria group</taxon>
        <taxon>Massilia</taxon>
    </lineage>
</organism>
<dbReference type="EMBL" id="JANUGU010000001">
    <property type="protein sequence ID" value="MCS0657368.1"/>
    <property type="molecule type" value="Genomic_DNA"/>
</dbReference>
<comment type="caution">
    <text evidence="2">The sequence shown here is derived from an EMBL/GenBank/DDBJ whole genome shotgun (WGS) entry which is preliminary data.</text>
</comment>
<evidence type="ECO:0000256" key="1">
    <source>
        <dbReference type="SAM" id="Phobius"/>
    </source>
</evidence>
<dbReference type="Proteomes" id="UP001204621">
    <property type="component" value="Unassembled WGS sequence"/>
</dbReference>
<dbReference type="RefSeq" id="WP_258810513.1">
    <property type="nucleotide sequence ID" value="NZ_JANUGU010000001.1"/>
</dbReference>
<feature type="transmembrane region" description="Helical" evidence="1">
    <location>
        <begin position="39"/>
        <end position="61"/>
    </location>
</feature>
<evidence type="ECO:0000313" key="2">
    <source>
        <dbReference type="EMBL" id="MCS0657368.1"/>
    </source>
</evidence>
<keyword evidence="1" id="KW-0472">Membrane</keyword>
<evidence type="ECO:0000313" key="3">
    <source>
        <dbReference type="Proteomes" id="UP001204621"/>
    </source>
</evidence>
<accession>A0ABT2CW89</accession>
<feature type="transmembrane region" description="Helical" evidence="1">
    <location>
        <begin position="73"/>
        <end position="96"/>
    </location>
</feature>
<feature type="transmembrane region" description="Helical" evidence="1">
    <location>
        <begin position="12"/>
        <end position="33"/>
    </location>
</feature>
<feature type="transmembrane region" description="Helical" evidence="1">
    <location>
        <begin position="102"/>
        <end position="123"/>
    </location>
</feature>
<gene>
    <name evidence="2" type="ORF">NX778_04730</name>
</gene>
<sequence>MTHQQRINRAYFLELGGSLAVYMVLLFAAIRFGRPMPEGAARSLVLVSPMVGFALMLWTIARHFNRIDEYMRLRLLENIAIAAGITAGLTFTYGFLETSGLPRISMFTVWMVLCGSVGVVQLLRKVLNR</sequence>
<evidence type="ECO:0008006" key="4">
    <source>
        <dbReference type="Google" id="ProtNLM"/>
    </source>
</evidence>
<proteinExistence type="predicted"/>
<name>A0ABT2CW89_9BURK</name>
<reference evidence="2 3" key="1">
    <citation type="submission" date="2022-08" db="EMBL/GenBank/DDBJ databases">
        <title>Reclassification of Massilia species as members of the genera Telluria, Duganella, Pseudoduganella, Mokoshia gen. nov. and Zemynaea gen. nov. using orthogonal and non-orthogonal genome-based approaches.</title>
        <authorList>
            <person name="Bowman J.P."/>
        </authorList>
    </citation>
    <scope>NUCLEOTIDE SEQUENCE [LARGE SCALE GENOMIC DNA]</scope>
    <source>
        <strain evidence="2 3">JCM 31606</strain>
    </source>
</reference>
<keyword evidence="3" id="KW-1185">Reference proteome</keyword>
<protein>
    <recommendedName>
        <fullName evidence="4">Transmembrane protein</fullName>
    </recommendedName>
</protein>
<keyword evidence="1" id="KW-0812">Transmembrane</keyword>